<reference evidence="13" key="1">
    <citation type="journal article" date="2019" name="Int. J. Syst. Evol. Microbiol.">
        <title>The Global Catalogue of Microorganisms (GCM) 10K type strain sequencing project: providing services to taxonomists for standard genome sequencing and annotation.</title>
        <authorList>
            <consortium name="The Broad Institute Genomics Platform"/>
            <consortium name="The Broad Institute Genome Sequencing Center for Infectious Disease"/>
            <person name="Wu L."/>
            <person name="Ma J."/>
        </authorList>
    </citation>
    <scope>NUCLEOTIDE SEQUENCE [LARGE SCALE GENOMIC DNA]</scope>
    <source>
        <strain evidence="13">JCM 17589</strain>
    </source>
</reference>
<dbReference type="PROSITE" id="PS01120">
    <property type="entry name" value="UREASE_1"/>
    <property type="match status" value="1"/>
</dbReference>
<feature type="binding site" evidence="6">
    <location>
        <position position="141"/>
    </location>
    <ligand>
        <name>Ni(2+)</name>
        <dbReference type="ChEBI" id="CHEBI:49786"/>
        <label>1</label>
    </ligand>
</feature>
<keyword evidence="3 6" id="KW-0479">Metal-binding</keyword>
<dbReference type="InterPro" id="IPR050112">
    <property type="entry name" value="Urease_alpha_subunit"/>
</dbReference>
<dbReference type="PROSITE" id="PS00145">
    <property type="entry name" value="UREASE_2"/>
    <property type="match status" value="1"/>
</dbReference>
<sequence>MPEISREAYADLFGPTTGDRIRLADTDLLIEIEEDRSGGPGRAGDEAVFGGGKVIRESMGQATVTRADGAPDTVITGAVVVDHWGVVKADVGIRDGRITGIGKAGNPDTMDGVHPDLVIGPETEIVVGNGRILTAGAIDAHVHFICPQIADEALASGITTLVGGGTGPAEGSKATTVTPGPWHLARMLEAMEAYPLNIGLLGKGNTVSQEALLSQIRGGAVGLKLHEDWGSTPAVIDAALTAADRTGVQVAIHTDTLNEAGFVGDTLAAIAGRGIHAYHTEGAGGGHAPDIMTVVSEPHVLPSSTNPTRPFTVNTVEEHLDMLMVCHHLNPAVPEDLAFAESRIRPSTIGAEDVLHDLGAISVISSDSQAMGRVGEVVMRTWQTAHVMKRRRGALPGDGRADNHRVRRYVAKYTINPAVAQGMAGEIGSVESGKLADLVLWEPKFFGVKPHLVLKGGQIAYAQMGDANASIPTPQPVLPRPMFGATGRAPAANSVNFVARTALDAGLPDRLGLGKRWAVIDSTRAVTKADMRENDALPDVRIDPDSFAVRIDGELVEATPAEELPLAQRYFLF</sequence>
<dbReference type="RefSeq" id="WP_346155949.1">
    <property type="nucleotide sequence ID" value="NZ_BAABBU010000007.1"/>
</dbReference>
<feature type="binding site" description="via carbamate group" evidence="6">
    <location>
        <position position="224"/>
    </location>
    <ligand>
        <name>Ni(2+)</name>
        <dbReference type="ChEBI" id="CHEBI:49786"/>
        <label>2</label>
    </ligand>
</feature>
<accession>A0ABP7Y425</accession>
<comment type="similarity">
    <text evidence="6 10">Belongs to the metallo-dependent hydrolases superfamily. Urease alpha subunit family.</text>
</comment>
<keyword evidence="4 6" id="KW-0378">Hydrolase</keyword>
<proteinExistence type="inferred from homology"/>
<gene>
    <name evidence="6" type="primary">ureC</name>
    <name evidence="12" type="ORF">GCM10022285_19070</name>
</gene>
<feature type="modified residue" description="N6-carboxylysine" evidence="6">
    <location>
        <position position="224"/>
    </location>
</feature>
<feature type="active site" description="Proton donor" evidence="6 8">
    <location>
        <position position="327"/>
    </location>
</feature>
<dbReference type="Gene3D" id="2.30.40.10">
    <property type="entry name" value="Urease, subunit C, domain 1"/>
    <property type="match status" value="1"/>
</dbReference>
<dbReference type="InterPro" id="IPR005848">
    <property type="entry name" value="Urease_asu"/>
</dbReference>
<dbReference type="Gene3D" id="3.20.20.140">
    <property type="entry name" value="Metal-dependent hydrolases"/>
    <property type="match status" value="1"/>
</dbReference>
<dbReference type="InterPro" id="IPR032466">
    <property type="entry name" value="Metal_Hydrolase"/>
</dbReference>
<keyword evidence="2 6" id="KW-0533">Nickel</keyword>
<evidence type="ECO:0000256" key="9">
    <source>
        <dbReference type="RuleBase" id="RU000510"/>
    </source>
</evidence>
<comment type="catalytic activity">
    <reaction evidence="5 6 9">
        <text>urea + 2 H2O + H(+) = hydrogencarbonate + 2 NH4(+)</text>
        <dbReference type="Rhea" id="RHEA:20557"/>
        <dbReference type="ChEBI" id="CHEBI:15377"/>
        <dbReference type="ChEBI" id="CHEBI:15378"/>
        <dbReference type="ChEBI" id="CHEBI:16199"/>
        <dbReference type="ChEBI" id="CHEBI:17544"/>
        <dbReference type="ChEBI" id="CHEBI:28938"/>
        <dbReference type="EC" id="3.5.1.5"/>
    </reaction>
</comment>
<feature type="binding site" evidence="6">
    <location>
        <position position="367"/>
    </location>
    <ligand>
        <name>Ni(2+)</name>
        <dbReference type="ChEBI" id="CHEBI:49786"/>
        <label>1</label>
    </ligand>
</feature>
<dbReference type="InterPro" id="IPR029754">
    <property type="entry name" value="Urease_Ni-bd"/>
</dbReference>
<comment type="caution">
    <text evidence="12">The sequence shown here is derived from an EMBL/GenBank/DDBJ whole genome shotgun (WGS) entry which is preliminary data.</text>
</comment>
<organism evidence="12 13">
    <name type="scientific">Streptomyces tunisiensis</name>
    <dbReference type="NCBI Taxonomy" id="948699"/>
    <lineage>
        <taxon>Bacteria</taxon>
        <taxon>Bacillati</taxon>
        <taxon>Actinomycetota</taxon>
        <taxon>Actinomycetes</taxon>
        <taxon>Kitasatosporales</taxon>
        <taxon>Streptomycetaceae</taxon>
        <taxon>Streptomyces</taxon>
    </lineage>
</organism>
<dbReference type="SUPFAM" id="SSF51556">
    <property type="entry name" value="Metallo-dependent hydrolases"/>
    <property type="match status" value="1"/>
</dbReference>
<dbReference type="PANTHER" id="PTHR43440">
    <property type="entry name" value="UREASE"/>
    <property type="match status" value="1"/>
</dbReference>
<evidence type="ECO:0000256" key="4">
    <source>
        <dbReference type="ARBA" id="ARBA00022801"/>
    </source>
</evidence>
<dbReference type="EC" id="3.5.1.5" evidence="6 7"/>
<feature type="binding site" evidence="6">
    <location>
        <position position="279"/>
    </location>
    <ligand>
        <name>Ni(2+)</name>
        <dbReference type="ChEBI" id="CHEBI:49786"/>
        <label>2</label>
    </ligand>
</feature>
<comment type="subcellular location">
    <subcellularLocation>
        <location evidence="6 8">Cytoplasm</location>
    </subcellularLocation>
</comment>
<keyword evidence="13" id="KW-1185">Reference proteome</keyword>
<dbReference type="CDD" id="cd00375">
    <property type="entry name" value="Urease_alpha"/>
    <property type="match status" value="1"/>
</dbReference>
<feature type="binding site" evidence="6 8">
    <location>
        <position position="226"/>
    </location>
    <ligand>
        <name>substrate</name>
    </ligand>
</feature>
<dbReference type="PRINTS" id="PR01752">
    <property type="entry name" value="UREASE"/>
</dbReference>
<dbReference type="Pfam" id="PF00449">
    <property type="entry name" value="Urease_alpha"/>
    <property type="match status" value="1"/>
</dbReference>
<dbReference type="PROSITE" id="PS51368">
    <property type="entry name" value="UREASE_3"/>
    <property type="match status" value="1"/>
</dbReference>
<dbReference type="SUPFAM" id="SSF51338">
    <property type="entry name" value="Composite domain of metallo-dependent hydrolases"/>
    <property type="match status" value="1"/>
</dbReference>
<dbReference type="Pfam" id="PF01979">
    <property type="entry name" value="Amidohydro_1"/>
    <property type="match status" value="1"/>
</dbReference>
<comment type="pathway">
    <text evidence="1 6">Nitrogen metabolism; urea degradation; CO(2) and NH(3) from urea (urease route): step 1/1.</text>
</comment>
<feature type="domain" description="Urease" evidence="11">
    <location>
        <begin position="136"/>
        <end position="573"/>
    </location>
</feature>
<dbReference type="InterPro" id="IPR006680">
    <property type="entry name" value="Amidohydro-rel"/>
</dbReference>
<evidence type="ECO:0000256" key="3">
    <source>
        <dbReference type="ARBA" id="ARBA00022723"/>
    </source>
</evidence>
<dbReference type="InterPro" id="IPR017951">
    <property type="entry name" value="Urease_asu_c"/>
</dbReference>
<evidence type="ECO:0000256" key="6">
    <source>
        <dbReference type="HAMAP-Rule" id="MF_01953"/>
    </source>
</evidence>
<feature type="binding site" evidence="6">
    <location>
        <position position="253"/>
    </location>
    <ligand>
        <name>Ni(2+)</name>
        <dbReference type="ChEBI" id="CHEBI:49786"/>
        <label>2</label>
    </ligand>
</feature>
<dbReference type="PANTHER" id="PTHR43440:SF1">
    <property type="entry name" value="UREASE"/>
    <property type="match status" value="1"/>
</dbReference>
<dbReference type="InterPro" id="IPR011059">
    <property type="entry name" value="Metal-dep_hydrolase_composite"/>
</dbReference>
<evidence type="ECO:0000313" key="13">
    <source>
        <dbReference type="Proteomes" id="UP001501845"/>
    </source>
</evidence>
<dbReference type="EMBL" id="BAABBU010000007">
    <property type="protein sequence ID" value="GAA4130449.1"/>
    <property type="molecule type" value="Genomic_DNA"/>
</dbReference>
<protein>
    <recommendedName>
        <fullName evidence="6 7">Urease subunit alpha</fullName>
        <ecNumber evidence="6 7">3.5.1.5</ecNumber>
    </recommendedName>
    <alternativeName>
        <fullName evidence="6">Urea amidohydrolase subunit alpha</fullName>
    </alternativeName>
</protein>
<comment type="subunit">
    <text evidence="6">May form a heterohexamer of 3 UreC (alpha) and 3 UreAB (gamma/beta) subunits. May also form a heterotrimer of UreA (gamma), UreB (beta) and UreC (alpha) subunits. Three heterotrimers associate to form the active enzyme.</text>
</comment>
<evidence type="ECO:0000259" key="11">
    <source>
        <dbReference type="PROSITE" id="PS51368"/>
    </source>
</evidence>
<dbReference type="NCBIfam" id="TIGR01792">
    <property type="entry name" value="urease_alph"/>
    <property type="match status" value="1"/>
</dbReference>
<dbReference type="NCBIfam" id="NF009685">
    <property type="entry name" value="PRK13206.1"/>
    <property type="match status" value="1"/>
</dbReference>
<evidence type="ECO:0000256" key="7">
    <source>
        <dbReference type="NCBIfam" id="TIGR01792"/>
    </source>
</evidence>
<evidence type="ECO:0000256" key="10">
    <source>
        <dbReference type="RuleBase" id="RU004158"/>
    </source>
</evidence>
<name>A0ABP7Y425_9ACTN</name>
<evidence type="ECO:0000313" key="12">
    <source>
        <dbReference type="EMBL" id="GAA4130449.1"/>
    </source>
</evidence>
<comment type="cofactor">
    <cofactor evidence="6 9">
        <name>Ni cation</name>
        <dbReference type="ChEBI" id="CHEBI:25516"/>
    </cofactor>
    <text evidence="6 9">Binds 2 nickel ions per subunit.</text>
</comment>
<feature type="binding site" description="via carbamate group" evidence="6">
    <location>
        <position position="224"/>
    </location>
    <ligand>
        <name>Ni(2+)</name>
        <dbReference type="ChEBI" id="CHEBI:49786"/>
        <label>1</label>
    </ligand>
</feature>
<keyword evidence="6 8" id="KW-0963">Cytoplasm</keyword>
<dbReference type="NCBIfam" id="NF009686">
    <property type="entry name" value="PRK13207.1"/>
    <property type="match status" value="1"/>
</dbReference>
<comment type="PTM">
    <text evidence="6">Carboxylation allows a single lysine to coordinate two nickel ions.</text>
</comment>
<dbReference type="Proteomes" id="UP001501845">
    <property type="component" value="Unassembled WGS sequence"/>
</dbReference>
<dbReference type="HAMAP" id="MF_01953">
    <property type="entry name" value="Urease_alpha"/>
    <property type="match status" value="1"/>
</dbReference>
<evidence type="ECO:0000256" key="8">
    <source>
        <dbReference type="PROSITE-ProRule" id="PRU00700"/>
    </source>
</evidence>
<evidence type="ECO:0000256" key="1">
    <source>
        <dbReference type="ARBA" id="ARBA00004897"/>
    </source>
</evidence>
<dbReference type="InterPro" id="IPR017950">
    <property type="entry name" value="Urease_AS"/>
</dbReference>
<evidence type="ECO:0000256" key="5">
    <source>
        <dbReference type="ARBA" id="ARBA00047778"/>
    </source>
</evidence>
<feature type="binding site" evidence="6">
    <location>
        <position position="143"/>
    </location>
    <ligand>
        <name>Ni(2+)</name>
        <dbReference type="ChEBI" id="CHEBI:49786"/>
        <label>1</label>
    </ligand>
</feature>
<dbReference type="InterPro" id="IPR011612">
    <property type="entry name" value="Urease_alpha_N_dom"/>
</dbReference>
<evidence type="ECO:0000256" key="2">
    <source>
        <dbReference type="ARBA" id="ARBA00022596"/>
    </source>
</evidence>